<dbReference type="PRINTS" id="PR00205">
    <property type="entry name" value="CADHERIN"/>
</dbReference>
<feature type="domain" description="Cadherin" evidence="13">
    <location>
        <begin position="668"/>
        <end position="797"/>
    </location>
</feature>
<protein>
    <submittedName>
        <fullName evidence="14">Uncharacterized protein</fullName>
    </submittedName>
</protein>
<feature type="disulfide bond" evidence="9">
    <location>
        <begin position="2264"/>
        <end position="2273"/>
    </location>
</feature>
<dbReference type="InterPro" id="IPR001791">
    <property type="entry name" value="Laminin_G"/>
</dbReference>
<dbReference type="PANTHER" id="PTHR24026">
    <property type="entry name" value="FAT ATYPICAL CADHERIN-RELATED"/>
    <property type="match status" value="1"/>
</dbReference>
<feature type="domain" description="Cadherin" evidence="13">
    <location>
        <begin position="1694"/>
        <end position="1789"/>
    </location>
</feature>
<evidence type="ECO:0000256" key="4">
    <source>
        <dbReference type="ARBA" id="ARBA00022837"/>
    </source>
</evidence>
<dbReference type="PROSITE" id="PS50025">
    <property type="entry name" value="LAM_G_DOMAIN"/>
    <property type="match status" value="1"/>
</dbReference>
<evidence type="ECO:0000259" key="12">
    <source>
        <dbReference type="PROSITE" id="PS50026"/>
    </source>
</evidence>
<dbReference type="Pfam" id="PF02210">
    <property type="entry name" value="Laminin_G_2"/>
    <property type="match status" value="1"/>
</dbReference>
<feature type="region of interest" description="Disordered" evidence="10">
    <location>
        <begin position="2746"/>
        <end position="2772"/>
    </location>
</feature>
<keyword evidence="2" id="KW-0812">Transmembrane</keyword>
<dbReference type="PROSITE" id="PS50026">
    <property type="entry name" value="EGF_3"/>
    <property type="match status" value="2"/>
</dbReference>
<keyword evidence="4 8" id="KW-0106">Calcium</keyword>
<feature type="compositionally biased region" description="Pro residues" evidence="10">
    <location>
        <begin position="2451"/>
        <end position="2461"/>
    </location>
</feature>
<dbReference type="InterPro" id="IPR000742">
    <property type="entry name" value="EGF"/>
</dbReference>
<keyword evidence="15" id="KW-1185">Reference proteome</keyword>
<feature type="domain" description="Cadherin" evidence="13">
    <location>
        <begin position="1380"/>
        <end position="1484"/>
    </location>
</feature>
<evidence type="ECO:0000256" key="2">
    <source>
        <dbReference type="ARBA" id="ARBA00022692"/>
    </source>
</evidence>
<dbReference type="SMART" id="SM00181">
    <property type="entry name" value="EGF"/>
    <property type="match status" value="3"/>
</dbReference>
<dbReference type="Gene3D" id="2.60.120.200">
    <property type="match status" value="1"/>
</dbReference>
<evidence type="ECO:0000256" key="10">
    <source>
        <dbReference type="SAM" id="MobiDB-lite"/>
    </source>
</evidence>
<feature type="domain" description="Cadherin" evidence="13">
    <location>
        <begin position="568"/>
        <end position="667"/>
    </location>
</feature>
<feature type="domain" description="Cadherin" evidence="13">
    <location>
        <begin position="1589"/>
        <end position="1693"/>
    </location>
</feature>
<dbReference type="SUPFAM" id="SSF49313">
    <property type="entry name" value="Cadherin-like"/>
    <property type="match status" value="19"/>
</dbReference>
<dbReference type="PROSITE" id="PS00232">
    <property type="entry name" value="CADHERIN_1"/>
    <property type="match status" value="8"/>
</dbReference>
<evidence type="ECO:0000256" key="9">
    <source>
        <dbReference type="PROSITE-ProRule" id="PRU00076"/>
    </source>
</evidence>
<evidence type="ECO:0000256" key="5">
    <source>
        <dbReference type="ARBA" id="ARBA00022989"/>
    </source>
</evidence>
<dbReference type="InterPro" id="IPR002126">
    <property type="entry name" value="Cadherin-like_dom"/>
</dbReference>
<keyword evidence="9" id="KW-0245">EGF-like domain</keyword>
<evidence type="ECO:0000259" key="13">
    <source>
        <dbReference type="PROSITE" id="PS50268"/>
    </source>
</evidence>
<dbReference type="SMART" id="SM00112">
    <property type="entry name" value="CA"/>
    <property type="match status" value="16"/>
</dbReference>
<evidence type="ECO:0000256" key="8">
    <source>
        <dbReference type="PROSITE-ProRule" id="PRU00043"/>
    </source>
</evidence>
<feature type="domain" description="Cadherin" evidence="13">
    <location>
        <begin position="152"/>
        <end position="257"/>
    </location>
</feature>
<feature type="domain" description="EGF-like" evidence="12">
    <location>
        <begin position="2276"/>
        <end position="2315"/>
    </location>
</feature>
<feature type="compositionally biased region" description="Low complexity" evidence="10">
    <location>
        <begin position="2551"/>
        <end position="2564"/>
    </location>
</feature>
<feature type="region of interest" description="Disordered" evidence="10">
    <location>
        <begin position="2550"/>
        <end position="2570"/>
    </location>
</feature>
<dbReference type="InterPro" id="IPR015919">
    <property type="entry name" value="Cadherin-like_sf"/>
</dbReference>
<keyword evidence="3" id="KW-0677">Repeat</keyword>
<dbReference type="PROSITE" id="PS50268">
    <property type="entry name" value="CADHERIN_2"/>
    <property type="match status" value="18"/>
</dbReference>
<evidence type="ECO:0000256" key="6">
    <source>
        <dbReference type="ARBA" id="ARBA00023136"/>
    </source>
</evidence>
<feature type="domain" description="Cadherin" evidence="13">
    <location>
        <begin position="1485"/>
        <end position="1588"/>
    </location>
</feature>
<dbReference type="Pfam" id="PF00028">
    <property type="entry name" value="Cadherin"/>
    <property type="match status" value="17"/>
</dbReference>
<dbReference type="SUPFAM" id="SSF49899">
    <property type="entry name" value="Concanavalin A-like lectins/glucanases"/>
    <property type="match status" value="1"/>
</dbReference>
<keyword evidence="5" id="KW-1133">Transmembrane helix</keyword>
<feature type="domain" description="Cadherin" evidence="13">
    <location>
        <begin position="1008"/>
        <end position="1110"/>
    </location>
</feature>
<feature type="domain" description="Cadherin" evidence="13">
    <location>
        <begin position="798"/>
        <end position="906"/>
    </location>
</feature>
<feature type="domain" description="Cadherin" evidence="13">
    <location>
        <begin position="1111"/>
        <end position="1167"/>
    </location>
</feature>
<comment type="caution">
    <text evidence="14">The sequence shown here is derived from an EMBL/GenBank/DDBJ whole genome shotgun (WGS) entry which is preliminary data.</text>
</comment>
<dbReference type="SMART" id="SM00282">
    <property type="entry name" value="LamG"/>
    <property type="match status" value="1"/>
</dbReference>
<feature type="domain" description="Cadherin" evidence="13">
    <location>
        <begin position="907"/>
        <end position="1007"/>
    </location>
</feature>
<name>A0ABQ9E3U1_TEGGR</name>
<keyword evidence="7 9" id="KW-1015">Disulfide bond</keyword>
<comment type="subcellular location">
    <subcellularLocation>
        <location evidence="1">Membrane</location>
    </subcellularLocation>
</comment>
<feature type="domain" description="Cadherin" evidence="13">
    <location>
        <begin position="53"/>
        <end position="151"/>
    </location>
</feature>
<evidence type="ECO:0000256" key="1">
    <source>
        <dbReference type="ARBA" id="ARBA00004370"/>
    </source>
</evidence>
<feature type="domain" description="Cadherin" evidence="13">
    <location>
        <begin position="363"/>
        <end position="460"/>
    </location>
</feature>
<gene>
    <name evidence="14" type="ORF">KUTeg_024504</name>
</gene>
<dbReference type="Gene3D" id="2.10.25.10">
    <property type="entry name" value="Laminin"/>
    <property type="match status" value="2"/>
</dbReference>
<feature type="domain" description="Laminin G" evidence="11">
    <location>
        <begin position="2024"/>
        <end position="2228"/>
    </location>
</feature>
<dbReference type="Gene3D" id="2.60.40.60">
    <property type="entry name" value="Cadherins"/>
    <property type="match status" value="19"/>
</dbReference>
<dbReference type="CDD" id="cd11304">
    <property type="entry name" value="Cadherin_repeat"/>
    <property type="match status" value="17"/>
</dbReference>
<feature type="region of interest" description="Disordered" evidence="10">
    <location>
        <begin position="2443"/>
        <end position="2477"/>
    </location>
</feature>
<feature type="domain" description="Cadherin" evidence="13">
    <location>
        <begin position="1279"/>
        <end position="1379"/>
    </location>
</feature>
<proteinExistence type="predicted"/>
<evidence type="ECO:0000256" key="3">
    <source>
        <dbReference type="ARBA" id="ARBA00022737"/>
    </source>
</evidence>
<dbReference type="CDD" id="cd00054">
    <property type="entry name" value="EGF_CA"/>
    <property type="match status" value="2"/>
</dbReference>
<dbReference type="CDD" id="cd00110">
    <property type="entry name" value="LamG"/>
    <property type="match status" value="1"/>
</dbReference>
<organism evidence="14 15">
    <name type="scientific">Tegillarca granosa</name>
    <name type="common">Malaysian cockle</name>
    <name type="synonym">Anadara granosa</name>
    <dbReference type="NCBI Taxonomy" id="220873"/>
    <lineage>
        <taxon>Eukaryota</taxon>
        <taxon>Metazoa</taxon>
        <taxon>Spiralia</taxon>
        <taxon>Lophotrochozoa</taxon>
        <taxon>Mollusca</taxon>
        <taxon>Bivalvia</taxon>
        <taxon>Autobranchia</taxon>
        <taxon>Pteriomorphia</taxon>
        <taxon>Arcoida</taxon>
        <taxon>Arcoidea</taxon>
        <taxon>Arcidae</taxon>
        <taxon>Tegillarca</taxon>
    </lineage>
</organism>
<feature type="domain" description="Cadherin" evidence="13">
    <location>
        <begin position="1829"/>
        <end position="1932"/>
    </location>
</feature>
<dbReference type="SMART" id="SM00179">
    <property type="entry name" value="EGF_CA"/>
    <property type="match status" value="2"/>
</dbReference>
<dbReference type="PANTHER" id="PTHR24026:SF118">
    <property type="entry name" value="DE-CADHERIN"/>
    <property type="match status" value="1"/>
</dbReference>
<feature type="domain" description="Cadherin" evidence="13">
    <location>
        <begin position="1173"/>
        <end position="1278"/>
    </location>
</feature>
<sequence length="2772" mass="308411">MIYARGILTADRRSHELRVKAFDNGEPRLKDSTRVRIEVVKRITSSPNAPQFDQDVFNFQVVENNKIGEHVGLVTAMDIDADKLWYSITDGDPNNHFSISPEYGSIMLADILDWETCNKYNLTVSVTDGVHHTFAKVVITVLDTNDNTPMFTRSSYEEYVAENSAVGTTVLEVSAVDRDENSRLFYMITSVVNEVSEDKFQIDSETGVITVKDELDREVLAVHELTVMVRDQGTQSNRNFTRVIIHVIDNNDHKPEFLSEIIEGRVFETAAIGTSVIQVLAIDQDKGNNAEITYSIEAGNVGSMFDIEETMGTISVAKELDRDQQSEYDLIIMATDRGVPPLSSTATVKIYVTISNNAAPKFTSSHFTAELTENCVVGTNVAILEAVCQSSVTYEILNGNTNKIFSINPNSGVVYTKEMVDYEEFQFFNLSIMATNIMGMSSKTQLIIHILDQNDNAPVFDQESHVGNISETAEPGSIVLTSGGNPLIIHASDLDSHANSFLSYEISDNKSNEYFVVDKDTGAIRTKAALDHEIFSEIEFLVSDGQFESTADVNITVKSSTDSGFIFSQSRYTVHVTENIPEIKTLAVLQVTNSQNHHMTYTLLNGNDKFSIVKSSGVLQTKGRQFDREEQERYTLVVRVEDKQLPRTANILVDVFVDDVNDNIPLFVNQPYDTVIAVNLQPGQLVRQLTVVDRDQGSNGAVVFSMIRGYQDKFEVTENGGQIRLKRPLDETDQDKNIALLVRASDGGVITVVSPLDYESTQGYDLIIRASDVKTGAYAEAKVRINIEDVNDKPPTFSHYIYTATVSEAISVGTFVVAVHAEDADSKANSKIYYSIAPLVDGNTDSDYFEVDSEKGLITSSQPLDHETQKEFLFLAVASDSGIPSLNSTVRVHIIVEDLNDNPPYFDRPSYNSEITDQASSIVVTKVSASDPDSCSQGNLIYTIIGGNYDHTFNIDSQTGLITLSNTRRNELYHGYTINVSVSDGVFTSFTRVGITVKNSNNHSPVFQQHPYRALALENMGKGMLITTVSALDEDRGIYGMVTYTIPSDYMRKYFSIDADTGELFSNSLFDREEKDYFVVQVAATDNGGRMGFTTVEVRVTDINDNVPQFLVQEYNTVIMDSLSLNSTVLQIKATDKDIGENGRVTYQMHQSEASEYFSVEQDTGDVLLNEKATSVYSVKVLENSPIGTELIQVRAMDADSDSKLEYRFGQDVGRLSEIFHLDPYTGWIILSSELDRETNSEYNLTITVTDVRAPFSQINQTVVRIQVTDHNDNPPIFSRPHFHTAINEDAFPGQILLTLDTSDADSVSDLPVNYFIVQGDPLGKFSIRRTGELYVSRSLDRELITRYKLGVIATDGGLVSRATVTIDILDANDNSPVCKQPMHTVVLSEDARLSTIITRIKAVDADDQLTRNAMIEYRISDEEMREKFNIDKSKGILTTKAYLDREDEPRYRIVVNAVDGGGRSCDTEVFVELSDVNDNRPVFENIPNPFRMSEHTEVNTLLLRLTALDSDLGINRQVQYRLKYDENGTFGVDPKTGIITLLKSVDREVKPEYHLMVEAFDRGTPSLTSEATLVVTLKDENDNPPEFVRISYSATVKENSQIGAEIINVEATSKDIGINAIMTYSILGGNTHGRFNIDPDKGIITVAGKLDRENTAEYVLTIIAEDRGAVPLTGSAYVTINVTDENDNPPLFGLSSYKVNIREDTEVGATVIQVSASDADTQPNAKLTYSIVSGDNLGNFDMDPRDGRIRIRSKLDRETVTDSGVPQLFDQTTVTVNVNDANDCPPRFSKDNYTALVQVLVKIIEEGSSPPRVEDLEISINSYMDKFPGGIIGKLTAVDDDVYDKLSYKVVSSNKHLFDIDKRDGRIIAFKGLDSGEYIVNVSVSDGKNMVYGKVNVEVSSITPEMIDNAITVQLQSLHPDDFMRNYKKNFQRSLKRILNVRTRDIEIINVQPADYSHNVVNSRRKRDTTPDDLDILFAVKRSPNSYFRSKPLRKKVIQAIPTLEQALNVRVIKVFSDMCSKNTCSSGSCVGTVEFDEDSLIPVNADGQSFVLAKHYYSYKCICPDGSENDKTGQHCEQSKPDRCTDINCKGGMVIERKSERVLDGMIQYRFNCGSGEGVVLIPVVINDGNWHSVMVERQGRRAEIFLDSQYSAIAYAPGINDVLNLDTNDVYFGAEVDVSYTGYQEINRGFDGCMENIKLYHVQLPFEGINAVAVNHEFKAVEFHCKDTNQILTGSNICSSRPCMNGGKCVPSVQNSYFCDCPGRFDGAKCEINKDPCADNPCRNNGVCKNVKDVPNEFVCTCPKNLQGKVWVAGGLILLTLLFVAIQCWRRRKNGNRRGNITTGIADDETDVMLRGLKDGKKMCKVSNFDVRMSVQNIPPSPRPPPVPDRPVSYTPSAHDSLNTLNNFDTVRNYGSAADELENCHNIPYQDFLQTFAPIPRSTASVPPSLPPPPPSNPPSDTESIQKAPWDDCPNMLENFEEKVHPEKFTKFPGLRPGYTFQETTSFSSLPMSESEDEPDYHWDASDWAPRPSLPNISEVPMTELLESPTSSTHSNDSNTNVQNIQNNDYDLYTDPEMLESEYVGDSEYAENECDIDCYPSPPDYQQILGIPETPEDEGYQLPPNIHVHPDQYLPHYNISQEQASNERLLPPPYWDNENESGSEYSGNEDNESVVHYGFPPHQTKFSTEGCITDSEYNGDYGRSANSVDNMSVSMGDFTSTNASCSDISGLCEIEDSEINLSDEESADEVDETTPLNIGPGQGHLHTQV</sequence>
<feature type="region of interest" description="Disordered" evidence="10">
    <location>
        <begin position="2510"/>
        <end position="2530"/>
    </location>
</feature>
<dbReference type="InterPro" id="IPR001881">
    <property type="entry name" value="EGF-like_Ca-bd_dom"/>
</dbReference>
<feature type="domain" description="Cadherin" evidence="13">
    <location>
        <begin position="461"/>
        <end position="567"/>
    </location>
</feature>
<feature type="domain" description="EGF-like" evidence="12">
    <location>
        <begin position="2237"/>
        <end position="2274"/>
    </location>
</feature>
<dbReference type="Pfam" id="PF00008">
    <property type="entry name" value="EGF"/>
    <property type="match status" value="1"/>
</dbReference>
<feature type="compositionally biased region" description="Acidic residues" evidence="10">
    <location>
        <begin position="2746"/>
        <end position="2755"/>
    </location>
</feature>
<evidence type="ECO:0000313" key="15">
    <source>
        <dbReference type="Proteomes" id="UP001217089"/>
    </source>
</evidence>
<feature type="domain" description="Cadherin" evidence="13">
    <location>
        <begin position="258"/>
        <end position="362"/>
    </location>
</feature>
<keyword evidence="6" id="KW-0472">Membrane</keyword>
<dbReference type="EMBL" id="JARBDR010000923">
    <property type="protein sequence ID" value="KAJ8297973.1"/>
    <property type="molecule type" value="Genomic_DNA"/>
</dbReference>
<evidence type="ECO:0000259" key="11">
    <source>
        <dbReference type="PROSITE" id="PS50025"/>
    </source>
</evidence>
<reference evidence="14 15" key="1">
    <citation type="submission" date="2022-12" db="EMBL/GenBank/DDBJ databases">
        <title>Chromosome-level genome of Tegillarca granosa.</title>
        <authorList>
            <person name="Kim J."/>
        </authorList>
    </citation>
    <scope>NUCLEOTIDE SEQUENCE [LARGE SCALE GENOMIC DNA]</scope>
    <source>
        <strain evidence="14">Teg-2019</strain>
        <tissue evidence="14">Adductor muscle</tissue>
    </source>
</reference>
<dbReference type="PROSITE" id="PS00022">
    <property type="entry name" value="EGF_1"/>
    <property type="match status" value="1"/>
</dbReference>
<dbReference type="InterPro" id="IPR013320">
    <property type="entry name" value="ConA-like_dom_sf"/>
</dbReference>
<comment type="caution">
    <text evidence="9">Lacks conserved residue(s) required for the propagation of feature annotation.</text>
</comment>
<evidence type="ECO:0000313" key="14">
    <source>
        <dbReference type="EMBL" id="KAJ8297973.1"/>
    </source>
</evidence>
<dbReference type="SUPFAM" id="SSF57196">
    <property type="entry name" value="EGF/Laminin"/>
    <property type="match status" value="2"/>
</dbReference>
<dbReference type="InterPro" id="IPR020894">
    <property type="entry name" value="Cadherin_CS"/>
</dbReference>
<dbReference type="Proteomes" id="UP001217089">
    <property type="component" value="Unassembled WGS sequence"/>
</dbReference>
<evidence type="ECO:0000256" key="7">
    <source>
        <dbReference type="ARBA" id="ARBA00023157"/>
    </source>
</evidence>
<accession>A0ABQ9E3U1</accession>